<dbReference type="AlphaFoldDB" id="A0A3G4RXD6"/>
<protein>
    <recommendedName>
        <fullName evidence="2">Rep protein</fullName>
    </recommendedName>
</protein>
<sequence>MPVRAWKARKTLTERFRRSGAPIPLARGFQVARNRDQPPAKPICTVQAATRLVGGRRPSVLQRWGSGVLPETVSGCAQGAAGTVAARSFWRVGEQKHARDFEAAKEQCRIDNPMSNVNI</sequence>
<evidence type="ECO:0000313" key="1">
    <source>
        <dbReference type="EMBL" id="AYU70390.1"/>
    </source>
</evidence>
<geneLocation type="plasmid" evidence="1">
    <name>p13-032</name>
</geneLocation>
<evidence type="ECO:0008006" key="2">
    <source>
        <dbReference type="Google" id="ProtNLM"/>
    </source>
</evidence>
<keyword evidence="1" id="KW-0614">Plasmid</keyword>
<reference evidence="1" key="1">
    <citation type="journal article" date="2018" name="Vet. Microbiol.">
        <title>Characterization of plasmids harboring blaCTX-M genes in Escherichia coli from French pigs.</title>
        <authorList>
            <person name="Lucas P."/>
            <person name="Jouy E."/>
            <person name="Le Devendec L."/>
            <person name="de Boisseson C."/>
            <person name="Perrin-Guyomard A."/>
            <person name="Jove T."/>
            <person name="Blanchard Y."/>
            <person name="Touzain F."/>
            <person name="Kempf I."/>
        </authorList>
    </citation>
    <scope>NUCLEOTIDE SEQUENCE</scope>
    <source>
        <strain evidence="1">13-032</strain>
        <plasmid evidence="1">p13-032</plasmid>
    </source>
</reference>
<gene>
    <name evidence="1" type="ORF">D0362_00188</name>
</gene>
<name>A0A3G4RXD6_ECOLX</name>
<dbReference type="EMBL" id="MH847683">
    <property type="protein sequence ID" value="AYU70390.1"/>
    <property type="molecule type" value="Genomic_DNA"/>
</dbReference>
<proteinExistence type="predicted"/>
<organism evidence="1">
    <name type="scientific">Escherichia coli</name>
    <dbReference type="NCBI Taxonomy" id="562"/>
    <lineage>
        <taxon>Bacteria</taxon>
        <taxon>Pseudomonadati</taxon>
        <taxon>Pseudomonadota</taxon>
        <taxon>Gammaproteobacteria</taxon>
        <taxon>Enterobacterales</taxon>
        <taxon>Enterobacteriaceae</taxon>
        <taxon>Escherichia</taxon>
    </lineage>
</organism>
<accession>A0A3G4RXD6</accession>